<accession>A0A1K2IXL0</accession>
<evidence type="ECO:0000313" key="2">
    <source>
        <dbReference type="Proteomes" id="UP000182034"/>
    </source>
</evidence>
<dbReference type="STRING" id="1612149.SAMN05216324_13818"/>
<sequence length="114" mass="13407">MKKYKRYHSTIKTSYALGIHEQILPHSFTSSIPRSTTQNWKELQPEKFVGNEFASQVENDLEKVKLILDERVKKMTTAFYAFCRLHLTIIEFIGKKNFEKIILQNRESVIDLVS</sequence>
<gene>
    <name evidence="1" type="ORF">SAMN05216324_13818</name>
</gene>
<dbReference type="RefSeq" id="WP_139255557.1">
    <property type="nucleotide sequence ID" value="NZ_FPKW01000038.1"/>
</dbReference>
<dbReference type="Proteomes" id="UP000182034">
    <property type="component" value="Unassembled WGS sequence"/>
</dbReference>
<organism evidence="1 2">
    <name type="scientific">Chryseobacterium limigenitum</name>
    <dbReference type="NCBI Taxonomy" id="1612149"/>
    <lineage>
        <taxon>Bacteria</taxon>
        <taxon>Pseudomonadati</taxon>
        <taxon>Bacteroidota</taxon>
        <taxon>Flavobacteriia</taxon>
        <taxon>Flavobacteriales</taxon>
        <taxon>Weeksellaceae</taxon>
        <taxon>Chryseobacterium group</taxon>
        <taxon>Chryseobacterium</taxon>
    </lineage>
</organism>
<keyword evidence="2" id="KW-1185">Reference proteome</keyword>
<evidence type="ECO:0000313" key="1">
    <source>
        <dbReference type="EMBL" id="SFZ97087.1"/>
    </source>
</evidence>
<name>A0A1K2IXL0_9FLAO</name>
<protein>
    <submittedName>
        <fullName evidence="1">Uncharacterized protein</fullName>
    </submittedName>
</protein>
<reference evidence="2" key="1">
    <citation type="submission" date="2016-10" db="EMBL/GenBank/DDBJ databases">
        <authorList>
            <person name="Varghese N."/>
            <person name="Submissions S."/>
        </authorList>
    </citation>
    <scope>NUCLEOTIDE SEQUENCE [LARGE SCALE GENOMIC DNA]</scope>
    <source>
        <strain evidence="2">SUR2</strain>
    </source>
</reference>
<dbReference type="OrthoDB" id="9815231at2"/>
<feature type="non-terminal residue" evidence="1">
    <location>
        <position position="114"/>
    </location>
</feature>
<dbReference type="AlphaFoldDB" id="A0A1K2IXL0"/>
<proteinExistence type="predicted"/>
<dbReference type="EMBL" id="FPKW01000038">
    <property type="protein sequence ID" value="SFZ97087.1"/>
    <property type="molecule type" value="Genomic_DNA"/>
</dbReference>